<name>A0ABW6PMA7_9NOCA</name>
<gene>
    <name evidence="2" type="ORF">ACFYTF_11625</name>
</gene>
<evidence type="ECO:0000313" key="2">
    <source>
        <dbReference type="EMBL" id="MFF0543473.1"/>
    </source>
</evidence>
<evidence type="ECO:0000313" key="3">
    <source>
        <dbReference type="Proteomes" id="UP001601444"/>
    </source>
</evidence>
<organism evidence="2 3">
    <name type="scientific">Nocardia thailandica</name>
    <dbReference type="NCBI Taxonomy" id="257275"/>
    <lineage>
        <taxon>Bacteria</taxon>
        <taxon>Bacillati</taxon>
        <taxon>Actinomycetota</taxon>
        <taxon>Actinomycetes</taxon>
        <taxon>Mycobacteriales</taxon>
        <taxon>Nocardiaceae</taxon>
        <taxon>Nocardia</taxon>
    </lineage>
</organism>
<evidence type="ECO:0000256" key="1">
    <source>
        <dbReference type="SAM" id="MobiDB-lite"/>
    </source>
</evidence>
<sequence>MSDAEARSTEVLFSEAPTSEIPVISRADATAVPPTRDQETPGIADPRR</sequence>
<dbReference type="Proteomes" id="UP001601444">
    <property type="component" value="Unassembled WGS sequence"/>
</dbReference>
<comment type="caution">
    <text evidence="2">The sequence shown here is derived from an EMBL/GenBank/DDBJ whole genome shotgun (WGS) entry which is preliminary data.</text>
</comment>
<feature type="region of interest" description="Disordered" evidence="1">
    <location>
        <begin position="1"/>
        <end position="48"/>
    </location>
</feature>
<dbReference type="EMBL" id="JBIAMX010000005">
    <property type="protein sequence ID" value="MFF0543473.1"/>
    <property type="molecule type" value="Genomic_DNA"/>
</dbReference>
<keyword evidence="3" id="KW-1185">Reference proteome</keyword>
<protein>
    <submittedName>
        <fullName evidence="2">Uncharacterized protein</fullName>
    </submittedName>
</protein>
<proteinExistence type="predicted"/>
<dbReference type="RefSeq" id="WP_387700105.1">
    <property type="nucleotide sequence ID" value="NZ_JBIAMX010000005.1"/>
</dbReference>
<accession>A0ABW6PMA7</accession>
<reference evidence="2 3" key="1">
    <citation type="submission" date="2024-10" db="EMBL/GenBank/DDBJ databases">
        <title>The Natural Products Discovery Center: Release of the First 8490 Sequenced Strains for Exploring Actinobacteria Biosynthetic Diversity.</title>
        <authorList>
            <person name="Kalkreuter E."/>
            <person name="Kautsar S.A."/>
            <person name="Yang D."/>
            <person name="Bader C.D."/>
            <person name="Teijaro C.N."/>
            <person name="Fluegel L."/>
            <person name="Davis C.M."/>
            <person name="Simpson J.R."/>
            <person name="Lauterbach L."/>
            <person name="Steele A.D."/>
            <person name="Gui C."/>
            <person name="Meng S."/>
            <person name="Li G."/>
            <person name="Viehrig K."/>
            <person name="Ye F."/>
            <person name="Su P."/>
            <person name="Kiefer A.F."/>
            <person name="Nichols A."/>
            <person name="Cepeda A.J."/>
            <person name="Yan W."/>
            <person name="Fan B."/>
            <person name="Jiang Y."/>
            <person name="Adhikari A."/>
            <person name="Zheng C.-J."/>
            <person name="Schuster L."/>
            <person name="Cowan T.M."/>
            <person name="Smanski M.J."/>
            <person name="Chevrette M.G."/>
            <person name="De Carvalho L.P.S."/>
            <person name="Shen B."/>
        </authorList>
    </citation>
    <scope>NUCLEOTIDE SEQUENCE [LARGE SCALE GENOMIC DNA]</scope>
    <source>
        <strain evidence="2 3">NPDC004045</strain>
    </source>
</reference>